<feature type="domain" description="RRM" evidence="5">
    <location>
        <begin position="195"/>
        <end position="272"/>
    </location>
</feature>
<evidence type="ECO:0000256" key="2">
    <source>
        <dbReference type="ARBA" id="ARBA00022884"/>
    </source>
</evidence>
<dbReference type="GO" id="GO:0003729">
    <property type="term" value="F:mRNA binding"/>
    <property type="evidence" value="ECO:0007669"/>
    <property type="project" value="TreeGrafter"/>
</dbReference>
<evidence type="ECO:0000313" key="6">
    <source>
        <dbReference type="EMBL" id="KAG5609006.1"/>
    </source>
</evidence>
<dbReference type="SUPFAM" id="SSF54928">
    <property type="entry name" value="RNA-binding domain, RBD"/>
    <property type="match status" value="2"/>
</dbReference>
<reference evidence="6 7" key="1">
    <citation type="submission" date="2020-09" db="EMBL/GenBank/DDBJ databases">
        <title>De no assembly of potato wild relative species, Solanum commersonii.</title>
        <authorList>
            <person name="Cho K."/>
        </authorList>
    </citation>
    <scope>NUCLEOTIDE SEQUENCE [LARGE SCALE GENOMIC DNA]</scope>
    <source>
        <strain evidence="6">LZ3.2</strain>
        <tissue evidence="6">Leaf</tissue>
    </source>
</reference>
<keyword evidence="1" id="KW-0677">Repeat</keyword>
<evidence type="ECO:0000259" key="5">
    <source>
        <dbReference type="PROSITE" id="PS50102"/>
    </source>
</evidence>
<dbReference type="PANTHER" id="PTHR48032:SF6">
    <property type="entry name" value="RNA-BINDING (RRM_RBD_RNP MOTIFS) FAMILY PROTEIN"/>
    <property type="match status" value="1"/>
</dbReference>
<dbReference type="SMART" id="SM00360">
    <property type="entry name" value="RRM"/>
    <property type="match status" value="2"/>
</dbReference>
<dbReference type="Gene3D" id="3.30.70.330">
    <property type="match status" value="2"/>
</dbReference>
<sequence length="500" mass="51805">MAAKNEVKKRKLVKKAPDSIATPSKINKNQPQQQQKTPKSNFSNPPISDSDSDSDSDPLPVKIQKLLEPFSKNQLVALAVDTAAALPAFYELIQSNADKDISHRKIFVYGLARETTRPALLSVFEPYGEIEECNVVMDHATGKAKGYAFVLFKTRKSAAKALKEPQKMINNRLASCKLASMKETAVSGTNEFGNRKIYVSNVPKDVNSEKLRSFFAKFGEIEAGPMGFDPSTGKSKGYALFVYKTVEAAKKCLEKPSKIFEGRQLHCKKAAEGKIGGGAASITTEVVQQPLLTMPPGQGVYAPVAAGHSMGMLGQNVDVPMMNPFYGGVLANPYGAYGNPFVGIGGFGQQMGGGMGIAAGYGGRLDGLGGGVSGLGAYGGAGSSTGGSTGGLGAYGGVGSSTGGSTGGYGAYGGVGSRTGGSTGGLGAYGGVGGSTGGSTGGVAPGLLQLYKQVGQPSSAKHPGSSGYPSHFSRSKVLHFFLNFLVSECPTLLLKVLNYN</sequence>
<dbReference type="PROSITE" id="PS50102">
    <property type="entry name" value="RRM"/>
    <property type="match status" value="2"/>
</dbReference>
<dbReference type="InterPro" id="IPR000504">
    <property type="entry name" value="RRM_dom"/>
</dbReference>
<dbReference type="InterPro" id="IPR012677">
    <property type="entry name" value="Nucleotide-bd_a/b_plait_sf"/>
</dbReference>
<feature type="non-terminal residue" evidence="6">
    <location>
        <position position="1"/>
    </location>
</feature>
<evidence type="ECO:0000256" key="3">
    <source>
        <dbReference type="PROSITE-ProRule" id="PRU00176"/>
    </source>
</evidence>
<dbReference type="PANTHER" id="PTHR48032">
    <property type="entry name" value="RNA-BINDING PROTEIN MUSASHI HOMOLOG RBP6"/>
    <property type="match status" value="1"/>
</dbReference>
<dbReference type="OrthoDB" id="1875751at2759"/>
<dbReference type="Pfam" id="PF00076">
    <property type="entry name" value="RRM_1"/>
    <property type="match status" value="2"/>
</dbReference>
<keyword evidence="2 3" id="KW-0694">RNA-binding</keyword>
<feature type="region of interest" description="Disordered" evidence="4">
    <location>
        <begin position="1"/>
        <end position="59"/>
    </location>
</feature>
<dbReference type="InterPro" id="IPR035979">
    <property type="entry name" value="RBD_domain_sf"/>
</dbReference>
<keyword evidence="7" id="KW-1185">Reference proteome</keyword>
<gene>
    <name evidence="6" type="ORF">H5410_020287</name>
</gene>
<dbReference type="GO" id="GO:0006417">
    <property type="term" value="P:regulation of translation"/>
    <property type="evidence" value="ECO:0007669"/>
    <property type="project" value="TreeGrafter"/>
</dbReference>
<dbReference type="Proteomes" id="UP000824120">
    <property type="component" value="Chromosome 4"/>
</dbReference>
<evidence type="ECO:0000256" key="1">
    <source>
        <dbReference type="ARBA" id="ARBA00022737"/>
    </source>
</evidence>
<evidence type="ECO:0000256" key="4">
    <source>
        <dbReference type="SAM" id="MobiDB-lite"/>
    </source>
</evidence>
<accession>A0A9J5ZDQ9</accession>
<feature type="domain" description="RRM" evidence="5">
    <location>
        <begin position="104"/>
        <end position="204"/>
    </location>
</feature>
<feature type="compositionally biased region" description="Low complexity" evidence="4">
    <location>
        <begin position="23"/>
        <end position="41"/>
    </location>
</feature>
<dbReference type="EMBL" id="JACXVP010000004">
    <property type="protein sequence ID" value="KAG5609006.1"/>
    <property type="molecule type" value="Genomic_DNA"/>
</dbReference>
<proteinExistence type="predicted"/>
<comment type="caution">
    <text evidence="6">The sequence shown here is derived from an EMBL/GenBank/DDBJ whole genome shotgun (WGS) entry which is preliminary data.</text>
</comment>
<evidence type="ECO:0000313" key="7">
    <source>
        <dbReference type="Proteomes" id="UP000824120"/>
    </source>
</evidence>
<organism evidence="6 7">
    <name type="scientific">Solanum commersonii</name>
    <name type="common">Commerson's wild potato</name>
    <name type="synonym">Commerson's nightshade</name>
    <dbReference type="NCBI Taxonomy" id="4109"/>
    <lineage>
        <taxon>Eukaryota</taxon>
        <taxon>Viridiplantae</taxon>
        <taxon>Streptophyta</taxon>
        <taxon>Embryophyta</taxon>
        <taxon>Tracheophyta</taxon>
        <taxon>Spermatophyta</taxon>
        <taxon>Magnoliopsida</taxon>
        <taxon>eudicotyledons</taxon>
        <taxon>Gunneridae</taxon>
        <taxon>Pentapetalae</taxon>
        <taxon>asterids</taxon>
        <taxon>lamiids</taxon>
        <taxon>Solanales</taxon>
        <taxon>Solanaceae</taxon>
        <taxon>Solanoideae</taxon>
        <taxon>Solaneae</taxon>
        <taxon>Solanum</taxon>
    </lineage>
</organism>
<protein>
    <recommendedName>
        <fullName evidence="5">RRM domain-containing protein</fullName>
    </recommendedName>
</protein>
<name>A0A9J5ZDQ9_SOLCO</name>
<dbReference type="AlphaFoldDB" id="A0A9J5ZDQ9"/>